<evidence type="ECO:0000313" key="2">
    <source>
        <dbReference type="EMBL" id="SDN53374.1"/>
    </source>
</evidence>
<dbReference type="AlphaFoldDB" id="A0A1H0C656"/>
<dbReference type="EMBL" id="FNIA01000061">
    <property type="protein sequence ID" value="SDN53374.1"/>
    <property type="molecule type" value="Genomic_DNA"/>
</dbReference>
<dbReference type="Proteomes" id="UP000199370">
    <property type="component" value="Unassembled WGS sequence"/>
</dbReference>
<keyword evidence="1" id="KW-0812">Transmembrane</keyword>
<keyword evidence="1" id="KW-1133">Transmembrane helix</keyword>
<name>A0A1H0C656_9EURY</name>
<dbReference type="RefSeq" id="WP_089736681.1">
    <property type="nucleotide sequence ID" value="NZ_FNIA01000061.1"/>
</dbReference>
<proteinExistence type="predicted"/>
<sequence>MSGASLQRFAILLMLYGGIVQITELLILESGGSWGPLETGVIYVALLLGFVGLVVELRGD</sequence>
<evidence type="ECO:0000313" key="3">
    <source>
        <dbReference type="Proteomes" id="UP000199370"/>
    </source>
</evidence>
<accession>A0A1H0C656</accession>
<gene>
    <name evidence="2" type="ORF">SAMN05192554_1612</name>
</gene>
<organism evidence="2 3">
    <name type="scientific">Haloarchaeobius iranensis</name>
    <dbReference type="NCBI Taxonomy" id="996166"/>
    <lineage>
        <taxon>Archaea</taxon>
        <taxon>Methanobacteriati</taxon>
        <taxon>Methanobacteriota</taxon>
        <taxon>Stenosarchaea group</taxon>
        <taxon>Halobacteria</taxon>
        <taxon>Halobacteriales</taxon>
        <taxon>Halorubellaceae</taxon>
        <taxon>Haloarchaeobius</taxon>
    </lineage>
</organism>
<protein>
    <submittedName>
        <fullName evidence="2">Uncharacterized protein</fullName>
    </submittedName>
</protein>
<feature type="transmembrane region" description="Helical" evidence="1">
    <location>
        <begin position="9"/>
        <end position="28"/>
    </location>
</feature>
<evidence type="ECO:0000256" key="1">
    <source>
        <dbReference type="SAM" id="Phobius"/>
    </source>
</evidence>
<feature type="transmembrane region" description="Helical" evidence="1">
    <location>
        <begin position="40"/>
        <end position="57"/>
    </location>
</feature>
<reference evidence="2 3" key="1">
    <citation type="submission" date="2016-10" db="EMBL/GenBank/DDBJ databases">
        <authorList>
            <person name="de Groot N.N."/>
        </authorList>
    </citation>
    <scope>NUCLEOTIDE SEQUENCE [LARGE SCALE GENOMIC DNA]</scope>
    <source>
        <strain evidence="3">EB21,IBRC-M 10013,KCTC 4048</strain>
    </source>
</reference>
<keyword evidence="3" id="KW-1185">Reference proteome</keyword>
<keyword evidence="1" id="KW-0472">Membrane</keyword>